<dbReference type="SMART" id="SM00799">
    <property type="entry name" value="DENN"/>
    <property type="match status" value="1"/>
</dbReference>
<evidence type="ECO:0000256" key="5">
    <source>
        <dbReference type="ARBA" id="ARBA00022658"/>
    </source>
</evidence>
<comment type="caution">
    <text evidence="11">The sequence shown here is derived from an EMBL/GenBank/DDBJ whole genome shotgun (WGS) entry which is preliminary data.</text>
</comment>
<dbReference type="Gene3D" id="3.30.450.200">
    <property type="match status" value="1"/>
</dbReference>
<evidence type="ECO:0000256" key="2">
    <source>
        <dbReference type="ARBA" id="ARBA00022490"/>
    </source>
</evidence>
<evidence type="ECO:0000313" key="11">
    <source>
        <dbReference type="EMBL" id="KAJ8386819.1"/>
    </source>
</evidence>
<dbReference type="EMBL" id="JAINUG010000222">
    <property type="protein sequence ID" value="KAJ8386819.1"/>
    <property type="molecule type" value="Genomic_DNA"/>
</dbReference>
<dbReference type="PANTHER" id="PTHR12296">
    <property type="entry name" value="DENN DOMAIN-CONTAINING PROTEIN 4"/>
    <property type="match status" value="1"/>
</dbReference>
<dbReference type="GO" id="GO:0031410">
    <property type="term" value="C:cytoplasmic vesicle"/>
    <property type="evidence" value="ECO:0007669"/>
    <property type="project" value="TreeGrafter"/>
</dbReference>
<keyword evidence="4" id="KW-0853">WD repeat</keyword>
<evidence type="ECO:0000256" key="7">
    <source>
        <dbReference type="ARBA" id="ARBA00062438"/>
    </source>
</evidence>
<gene>
    <name evidence="11" type="ORF">AAFF_G00166140</name>
</gene>
<comment type="subunit">
    <text evidence="7">Forms oligomers. Interacts with 6 of the 7 known isoforms of 14-3-3 proteins.</text>
</comment>
<dbReference type="Pfam" id="PF03456">
    <property type="entry name" value="uDENN"/>
    <property type="match status" value="1"/>
</dbReference>
<feature type="domain" description="UDENN" evidence="10">
    <location>
        <begin position="86"/>
        <end position="498"/>
    </location>
</feature>
<organism evidence="11 12">
    <name type="scientific">Aldrovandia affinis</name>
    <dbReference type="NCBI Taxonomy" id="143900"/>
    <lineage>
        <taxon>Eukaryota</taxon>
        <taxon>Metazoa</taxon>
        <taxon>Chordata</taxon>
        <taxon>Craniata</taxon>
        <taxon>Vertebrata</taxon>
        <taxon>Euteleostomi</taxon>
        <taxon>Actinopterygii</taxon>
        <taxon>Neopterygii</taxon>
        <taxon>Teleostei</taxon>
        <taxon>Notacanthiformes</taxon>
        <taxon>Halosauridae</taxon>
        <taxon>Aldrovandia</taxon>
    </lineage>
</organism>
<feature type="region of interest" description="Disordered" evidence="9">
    <location>
        <begin position="88"/>
        <end position="112"/>
    </location>
</feature>
<keyword evidence="12" id="KW-1185">Reference proteome</keyword>
<dbReference type="InterPro" id="IPR001194">
    <property type="entry name" value="cDENN_dom"/>
</dbReference>
<evidence type="ECO:0000256" key="4">
    <source>
        <dbReference type="ARBA" id="ARBA00022574"/>
    </source>
</evidence>
<dbReference type="Proteomes" id="UP001221898">
    <property type="component" value="Unassembled WGS sequence"/>
</dbReference>
<dbReference type="GO" id="GO:0005085">
    <property type="term" value="F:guanyl-nucleotide exchange factor activity"/>
    <property type="evidence" value="ECO:0007669"/>
    <property type="project" value="UniProtKB-KW"/>
</dbReference>
<dbReference type="Pfam" id="PF02141">
    <property type="entry name" value="DENN"/>
    <property type="match status" value="1"/>
</dbReference>
<keyword evidence="3" id="KW-0597">Phosphoprotein</keyword>
<name>A0AAD7W8I2_9TELE</name>
<evidence type="ECO:0000256" key="3">
    <source>
        <dbReference type="ARBA" id="ARBA00022553"/>
    </source>
</evidence>
<comment type="subcellular location">
    <subcellularLocation>
        <location evidence="1">Cytoplasm</location>
    </subcellularLocation>
</comment>
<evidence type="ECO:0000313" key="12">
    <source>
        <dbReference type="Proteomes" id="UP001221898"/>
    </source>
</evidence>
<evidence type="ECO:0000256" key="1">
    <source>
        <dbReference type="ARBA" id="ARBA00004496"/>
    </source>
</evidence>
<dbReference type="InterPro" id="IPR037516">
    <property type="entry name" value="Tripartite_DENN"/>
</dbReference>
<proteinExistence type="predicted"/>
<sequence length="498" mass="56756">MVVDFYSSGFHHVWFSSRQHEAMIQSRLVKNAELFGSVPVAATGEGELPVIDAEVLQVHAPPFVTRETPGEAHGPSAFSRVQRRRSFIKKKRDRPAASPSANAAKGSEATTEDISVPKDIDLVALPQLCFPGGLQILSDPGEDCFHFLVFTDVFGNQTYGMVVQYYRPVQFSQDGSLHQNGHWSSSRPPRLYTAFAICVISKYPYYNALRDCLSCLLVQLRTCRNADFEERVKDFAAKLALVPIPPPGPLHVVFSLRPLQIVLPSKEDKDNPAVDLDLHLPFLCFKPRQLLQIITCILMEQRVVFFSSDWARLTLMAECFILYIRPLLWQHPYVPILSRHMLDFIMAPTAFLMGCHLHHLEEVAAETEDLVLINIDDGTVSSSCSEKVDIPDIPLVAEECFIKRVEGLQVHYDLDVCRLGTSTDINELRAQRRQWQQRLNGEIQTITLELIVNIFREVHDNLNYEHRVFNSEEFLRSREPTDQHFYKKVLDTHIFTPS</sequence>
<dbReference type="SMART" id="SM00801">
    <property type="entry name" value="dDENN"/>
    <property type="match status" value="1"/>
</dbReference>
<reference evidence="11" key="1">
    <citation type="journal article" date="2023" name="Science">
        <title>Genome structures resolve the early diversification of teleost fishes.</title>
        <authorList>
            <person name="Parey E."/>
            <person name="Louis A."/>
            <person name="Montfort J."/>
            <person name="Bouchez O."/>
            <person name="Roques C."/>
            <person name="Iampietro C."/>
            <person name="Lluch J."/>
            <person name="Castinel A."/>
            <person name="Donnadieu C."/>
            <person name="Desvignes T."/>
            <person name="Floi Bucao C."/>
            <person name="Jouanno E."/>
            <person name="Wen M."/>
            <person name="Mejri S."/>
            <person name="Dirks R."/>
            <person name="Jansen H."/>
            <person name="Henkel C."/>
            <person name="Chen W.J."/>
            <person name="Zahm M."/>
            <person name="Cabau C."/>
            <person name="Klopp C."/>
            <person name="Thompson A.W."/>
            <person name="Robinson-Rechavi M."/>
            <person name="Braasch I."/>
            <person name="Lecointre G."/>
            <person name="Bobe J."/>
            <person name="Postlethwait J.H."/>
            <person name="Berthelot C."/>
            <person name="Roest Crollius H."/>
            <person name="Guiguen Y."/>
        </authorList>
    </citation>
    <scope>NUCLEOTIDE SEQUENCE</scope>
    <source>
        <strain evidence="11">NC1722</strain>
    </source>
</reference>
<keyword evidence="5" id="KW-0344">Guanine-nucleotide releasing factor</keyword>
<keyword evidence="2" id="KW-0963">Cytoplasm</keyword>
<evidence type="ECO:0000256" key="6">
    <source>
        <dbReference type="ARBA" id="ARBA00022737"/>
    </source>
</evidence>
<protein>
    <recommendedName>
        <fullName evidence="8">DENN domain-containing protein 3</fullName>
    </recommendedName>
</protein>
<evidence type="ECO:0000256" key="9">
    <source>
        <dbReference type="SAM" id="MobiDB-lite"/>
    </source>
</evidence>
<keyword evidence="6" id="KW-0677">Repeat</keyword>
<dbReference type="PANTHER" id="PTHR12296:SF21">
    <property type="entry name" value="DENN DOMAIN-CONTAINING PROTEIN 3"/>
    <property type="match status" value="1"/>
</dbReference>
<evidence type="ECO:0000256" key="8">
    <source>
        <dbReference type="ARBA" id="ARBA00074528"/>
    </source>
</evidence>
<dbReference type="FunFam" id="3.40.50.11500:FF:000008">
    <property type="entry name" value="DENN domain containing 3"/>
    <property type="match status" value="1"/>
</dbReference>
<accession>A0AAD7W8I2</accession>
<dbReference type="InterPro" id="IPR043153">
    <property type="entry name" value="DENN_C"/>
</dbReference>
<evidence type="ECO:0000259" key="10">
    <source>
        <dbReference type="PROSITE" id="PS50211"/>
    </source>
</evidence>
<dbReference type="InterPro" id="IPR005113">
    <property type="entry name" value="uDENN_dom"/>
</dbReference>
<dbReference type="InterPro" id="IPR051696">
    <property type="entry name" value="DENN_Domain_GEFs"/>
</dbReference>
<dbReference type="InterPro" id="IPR005112">
    <property type="entry name" value="dDENN_dom"/>
</dbReference>
<dbReference type="GO" id="GO:0032483">
    <property type="term" value="P:regulation of Rab protein signal transduction"/>
    <property type="evidence" value="ECO:0007669"/>
    <property type="project" value="TreeGrafter"/>
</dbReference>
<dbReference type="AlphaFoldDB" id="A0AAD7W8I2"/>
<dbReference type="Gene3D" id="3.40.50.11500">
    <property type="match status" value="1"/>
</dbReference>
<dbReference type="PROSITE" id="PS50211">
    <property type="entry name" value="DENN"/>
    <property type="match status" value="1"/>
</dbReference>